<protein>
    <submittedName>
        <fullName evidence="2">Predicted phytoene synthase</fullName>
    </submittedName>
</protein>
<dbReference type="InterPro" id="IPR019845">
    <property type="entry name" value="Squalene/phytoene_synthase_CS"/>
</dbReference>
<dbReference type="SFLD" id="SFLDG01018">
    <property type="entry name" value="Squalene/Phytoene_Synthase_Lik"/>
    <property type="match status" value="1"/>
</dbReference>
<dbReference type="PANTHER" id="PTHR31480">
    <property type="entry name" value="BIFUNCTIONAL LYCOPENE CYCLASE/PHYTOENE SYNTHASE"/>
    <property type="match status" value="1"/>
</dbReference>
<dbReference type="SFLD" id="SFLDS00005">
    <property type="entry name" value="Isoprenoid_Synthase_Type_I"/>
    <property type="match status" value="1"/>
</dbReference>
<dbReference type="Gene3D" id="1.10.600.10">
    <property type="entry name" value="Farnesyl Diphosphate Synthase"/>
    <property type="match status" value="1"/>
</dbReference>
<accession>Q4JMX0</accession>
<dbReference type="SUPFAM" id="SSF48576">
    <property type="entry name" value="Terpenoid synthases"/>
    <property type="match status" value="1"/>
</dbReference>
<dbReference type="PROSITE" id="PS01045">
    <property type="entry name" value="SQUALEN_PHYTOEN_SYN_2"/>
    <property type="match status" value="1"/>
</dbReference>
<keyword evidence="1" id="KW-0808">Transferase</keyword>
<evidence type="ECO:0000256" key="1">
    <source>
        <dbReference type="ARBA" id="ARBA00022679"/>
    </source>
</evidence>
<gene>
    <name evidence="2" type="primary">crtB</name>
</gene>
<dbReference type="Pfam" id="PF00494">
    <property type="entry name" value="SQS_PSY"/>
    <property type="match status" value="2"/>
</dbReference>
<proteinExistence type="predicted"/>
<dbReference type="InterPro" id="IPR044843">
    <property type="entry name" value="Trans_IPPS_bact-type"/>
</dbReference>
<name>Q4JMX0_9BACT</name>
<evidence type="ECO:0000313" key="2">
    <source>
        <dbReference type="EMBL" id="AAY90027.1"/>
    </source>
</evidence>
<dbReference type="EMBL" id="DQ068067">
    <property type="protein sequence ID" value="AAY90027.1"/>
    <property type="molecule type" value="Genomic_DNA"/>
</dbReference>
<organism evidence="2">
    <name type="scientific">uncultured bacterium BAC13K9BAC</name>
    <dbReference type="NCBI Taxonomy" id="332979"/>
    <lineage>
        <taxon>Bacteria</taxon>
        <taxon>environmental samples</taxon>
    </lineage>
</organism>
<dbReference type="GO" id="GO:0008299">
    <property type="term" value="P:isoprenoid biosynthetic process"/>
    <property type="evidence" value="ECO:0007669"/>
    <property type="project" value="UniProtKB-ARBA"/>
</dbReference>
<sequence>MAESSNHILKQNSKTFHVASLFLPKNIKKKVLSVYAFCRLYDDNVDHKRSVNTSELEQKIKNYGIDEKVIGQLKEGIDSDMYSNRISSMEDLLNYCYKVAGCVGIMMCDVLNITDKRAKYHAIDLGIAMQITNICRDIKEDFSMSRIYLPKDKITKSEMVSRKNNKLFKITCELIALSNRYYESALEGIKYIPLNTRFSILFALMLYQQIGFKIKNNEESFIIKKANTTKIDKFLVFIKTSFIFVYKYLLCTPKDHNQSLHSSLKGLPNTNERL</sequence>
<dbReference type="InterPro" id="IPR008949">
    <property type="entry name" value="Isoprenoid_synthase_dom_sf"/>
</dbReference>
<dbReference type="InterPro" id="IPR002060">
    <property type="entry name" value="Squ/phyt_synthse"/>
</dbReference>
<dbReference type="AlphaFoldDB" id="Q4JMX0"/>
<reference evidence="2" key="1">
    <citation type="journal article" date="2005" name="PLoS Biol.">
        <title>New insights into metabolic properties of marine bacteria encoding proteorhodopsins.</title>
        <authorList>
            <person name="Sabehi G."/>
            <person name="Loy A."/>
            <person name="Jung K.H."/>
            <person name="Partha R."/>
            <person name="Spudich J.L."/>
            <person name="Isaacson T."/>
            <person name="Hirschberg J."/>
            <person name="Wagner M."/>
            <person name="Beja O."/>
        </authorList>
    </citation>
    <scope>NUCLEOTIDE SEQUENCE</scope>
</reference>
<dbReference type="GO" id="GO:0004311">
    <property type="term" value="F:geranylgeranyl diphosphate synthase activity"/>
    <property type="evidence" value="ECO:0007669"/>
    <property type="project" value="InterPro"/>
</dbReference>
<dbReference type="SFLD" id="SFLDG01212">
    <property type="entry name" value="Phytoene_synthase_like"/>
    <property type="match status" value="1"/>
</dbReference>